<proteinExistence type="predicted"/>
<dbReference type="AlphaFoldDB" id="A0A7W6EGN6"/>
<dbReference type="EMBL" id="JACIEK010000002">
    <property type="protein sequence ID" value="MBB3997619.1"/>
    <property type="molecule type" value="Genomic_DNA"/>
</dbReference>
<organism evidence="1 2">
    <name type="scientific">Aureimonas pseudogalii</name>
    <dbReference type="NCBI Taxonomy" id="1744844"/>
    <lineage>
        <taxon>Bacteria</taxon>
        <taxon>Pseudomonadati</taxon>
        <taxon>Pseudomonadota</taxon>
        <taxon>Alphaproteobacteria</taxon>
        <taxon>Hyphomicrobiales</taxon>
        <taxon>Aurantimonadaceae</taxon>
        <taxon>Aureimonas</taxon>
    </lineage>
</organism>
<evidence type="ECO:0000313" key="2">
    <source>
        <dbReference type="Proteomes" id="UP000542776"/>
    </source>
</evidence>
<dbReference type="RefSeq" id="WP_183199169.1">
    <property type="nucleotide sequence ID" value="NZ_JACIEK010000002.1"/>
</dbReference>
<evidence type="ECO:0000313" key="1">
    <source>
        <dbReference type="EMBL" id="MBB3997619.1"/>
    </source>
</evidence>
<gene>
    <name evidence="1" type="ORF">GGR04_001455</name>
</gene>
<accession>A0A7W6EGN6</accession>
<keyword evidence="2" id="KW-1185">Reference proteome</keyword>
<dbReference type="Proteomes" id="UP000542776">
    <property type="component" value="Unassembled WGS sequence"/>
</dbReference>
<name>A0A7W6EGN6_9HYPH</name>
<reference evidence="1 2" key="1">
    <citation type="submission" date="2020-08" db="EMBL/GenBank/DDBJ databases">
        <title>Genomic Encyclopedia of Type Strains, Phase IV (KMG-IV): sequencing the most valuable type-strain genomes for metagenomic binning, comparative biology and taxonomic classification.</title>
        <authorList>
            <person name="Goeker M."/>
        </authorList>
    </citation>
    <scope>NUCLEOTIDE SEQUENCE [LARGE SCALE GENOMIC DNA]</scope>
    <source>
        <strain evidence="1 2">DSM 102238</strain>
    </source>
</reference>
<protein>
    <submittedName>
        <fullName evidence="1">Uncharacterized protein</fullName>
    </submittedName>
</protein>
<comment type="caution">
    <text evidence="1">The sequence shown here is derived from an EMBL/GenBank/DDBJ whole genome shotgun (WGS) entry which is preliminary data.</text>
</comment>
<sequence>MIEDIEGLGRPLLRAFFWMGSVAHRIYRVIAFVPAAFGSANRTRPNPVRYPLSESPRI</sequence>